<keyword evidence="2" id="KW-1185">Reference proteome</keyword>
<accession>A0ABQ9DUX9</accession>
<reference evidence="1" key="1">
    <citation type="submission" date="2019-10" db="EMBL/GenBank/DDBJ databases">
        <authorList>
            <person name="Soares A.E.R."/>
            <person name="Aleixo A."/>
            <person name="Schneider P."/>
            <person name="Miyaki C.Y."/>
            <person name="Schneider M.P."/>
            <person name="Mello C."/>
            <person name="Vasconcelos A.T.R."/>
        </authorList>
    </citation>
    <scope>NUCLEOTIDE SEQUENCE</scope>
    <source>
        <tissue evidence="1">Muscle</tissue>
    </source>
</reference>
<dbReference type="EMBL" id="WHWB01032295">
    <property type="protein sequence ID" value="KAJ7426176.1"/>
    <property type="molecule type" value="Genomic_DNA"/>
</dbReference>
<dbReference type="Proteomes" id="UP001145742">
    <property type="component" value="Unassembled WGS sequence"/>
</dbReference>
<sequence length="99" mass="10778">MAMGAGPAQSQETMRGDLIIVYKYVKEWCQSFLHDAKQKDKRQQAEIGAQKVPPEYEKELLYCASDQALEQASQSGCGVSLTGDVQELSGCNPVQPALG</sequence>
<evidence type="ECO:0000313" key="2">
    <source>
        <dbReference type="Proteomes" id="UP001145742"/>
    </source>
</evidence>
<gene>
    <name evidence="1" type="ORF">WISP_18140</name>
</gene>
<protein>
    <submittedName>
        <fullName evidence="1">Uncharacterized protein</fullName>
    </submittedName>
</protein>
<organism evidence="1 2">
    <name type="scientific">Willisornis vidua</name>
    <name type="common">Xingu scale-backed antbird</name>
    <dbReference type="NCBI Taxonomy" id="1566151"/>
    <lineage>
        <taxon>Eukaryota</taxon>
        <taxon>Metazoa</taxon>
        <taxon>Chordata</taxon>
        <taxon>Craniata</taxon>
        <taxon>Vertebrata</taxon>
        <taxon>Euteleostomi</taxon>
        <taxon>Archelosauria</taxon>
        <taxon>Archosauria</taxon>
        <taxon>Dinosauria</taxon>
        <taxon>Saurischia</taxon>
        <taxon>Theropoda</taxon>
        <taxon>Coelurosauria</taxon>
        <taxon>Aves</taxon>
        <taxon>Neognathae</taxon>
        <taxon>Neoaves</taxon>
        <taxon>Telluraves</taxon>
        <taxon>Australaves</taxon>
        <taxon>Passeriformes</taxon>
        <taxon>Thamnophilidae</taxon>
        <taxon>Willisornis</taxon>
    </lineage>
</organism>
<name>A0ABQ9DUX9_9PASS</name>
<comment type="caution">
    <text evidence="1">The sequence shown here is derived from an EMBL/GenBank/DDBJ whole genome shotgun (WGS) entry which is preliminary data.</text>
</comment>
<evidence type="ECO:0000313" key="1">
    <source>
        <dbReference type="EMBL" id="KAJ7426176.1"/>
    </source>
</evidence>
<proteinExistence type="predicted"/>